<protein>
    <recommendedName>
        <fullName evidence="3">Retrotransposon Copia-like N-terminal domain-containing protein</fullName>
    </recommendedName>
</protein>
<dbReference type="VEuPathDB" id="FungiDB:VP01_4035g2"/>
<sequence>MPSFHCYTIKIPSSIKFLLTNGSNFNKWKRDLNMAICLCLHHMGFLNSPTKYPLRSTEESNVILFFIQKTLHNKLSSIFENKSATMPSIDNS</sequence>
<evidence type="ECO:0008006" key="3">
    <source>
        <dbReference type="Google" id="ProtNLM"/>
    </source>
</evidence>
<dbReference type="Proteomes" id="UP000037035">
    <property type="component" value="Unassembled WGS sequence"/>
</dbReference>
<organism evidence="1 2">
    <name type="scientific">Puccinia sorghi</name>
    <dbReference type="NCBI Taxonomy" id="27349"/>
    <lineage>
        <taxon>Eukaryota</taxon>
        <taxon>Fungi</taxon>
        <taxon>Dikarya</taxon>
        <taxon>Basidiomycota</taxon>
        <taxon>Pucciniomycotina</taxon>
        <taxon>Pucciniomycetes</taxon>
        <taxon>Pucciniales</taxon>
        <taxon>Pucciniaceae</taxon>
        <taxon>Puccinia</taxon>
    </lineage>
</organism>
<evidence type="ECO:0000313" key="2">
    <source>
        <dbReference type="Proteomes" id="UP000037035"/>
    </source>
</evidence>
<name>A0A0L6URQ4_9BASI</name>
<dbReference type="AlphaFoldDB" id="A0A0L6URQ4"/>
<gene>
    <name evidence="1" type="ORF">VP01_4035g2</name>
</gene>
<keyword evidence="2" id="KW-1185">Reference proteome</keyword>
<reference evidence="1 2" key="1">
    <citation type="submission" date="2015-08" db="EMBL/GenBank/DDBJ databases">
        <title>Next Generation Sequencing and Analysis of the Genome of Puccinia sorghi L Schw, the Causal Agent of Maize Common Rust.</title>
        <authorList>
            <person name="Rochi L."/>
            <person name="Burguener G."/>
            <person name="Darino M."/>
            <person name="Turjanski A."/>
            <person name="Kreff E."/>
            <person name="Dieguez M.J."/>
            <person name="Sacco F."/>
        </authorList>
    </citation>
    <scope>NUCLEOTIDE SEQUENCE [LARGE SCALE GENOMIC DNA]</scope>
    <source>
        <strain evidence="1 2">RO10H11247</strain>
    </source>
</reference>
<proteinExistence type="predicted"/>
<evidence type="ECO:0000313" key="1">
    <source>
        <dbReference type="EMBL" id="KNZ51233.1"/>
    </source>
</evidence>
<accession>A0A0L6URQ4</accession>
<comment type="caution">
    <text evidence="1">The sequence shown here is derived from an EMBL/GenBank/DDBJ whole genome shotgun (WGS) entry which is preliminary data.</text>
</comment>
<dbReference type="OrthoDB" id="2505547at2759"/>
<dbReference type="EMBL" id="LAVV01009097">
    <property type="protein sequence ID" value="KNZ51233.1"/>
    <property type="molecule type" value="Genomic_DNA"/>
</dbReference>